<sequence length="325" mass="37575">MYSNMDACSSRDRSEREGILKNSTLCDANKNVPEEKTYSVEVVLCAFYRALTDRLMKKFSVEDFDVFISTYHLIRNYREIISGQLPTEIDFNDKATCLGYLHRYAACHTALVLEAVSSMFDSPSNELFLKTYSKRLNVIFLGSGPGNDVLGFLIALYGNHERIVDLDVTVVDKMSGWKDMFTETIELFKRIKKPRYIKDRNIFDDVNVSLSFVSADLTDSDEWSDELLDKLESADVVFFVKSLSHIPDSKKKKVLKNVIDCMEQESLLVYIDYPYPSRVFSCLSSSLRSVYRSPKEKYEFGYKYSKFGWDNNTFCHAVVRIFERC</sequence>
<protein>
    <submittedName>
        <fullName evidence="1">Uncharacterized protein</fullName>
    </submittedName>
</protein>
<proteinExistence type="predicted"/>
<name>A0AAV1ZN93_9ARAC</name>
<keyword evidence="2" id="KW-1185">Reference proteome</keyword>
<reference evidence="1 2" key="1">
    <citation type="submission" date="2024-04" db="EMBL/GenBank/DDBJ databases">
        <authorList>
            <person name="Rising A."/>
            <person name="Reimegard J."/>
            <person name="Sonavane S."/>
            <person name="Akerstrom W."/>
            <person name="Nylinder S."/>
            <person name="Hedman E."/>
            <person name="Kallberg Y."/>
        </authorList>
    </citation>
    <scope>NUCLEOTIDE SEQUENCE [LARGE SCALE GENOMIC DNA]</scope>
</reference>
<evidence type="ECO:0000313" key="2">
    <source>
        <dbReference type="Proteomes" id="UP001497382"/>
    </source>
</evidence>
<dbReference type="EMBL" id="CAXIEN010000066">
    <property type="protein sequence ID" value="CAL1273288.1"/>
    <property type="molecule type" value="Genomic_DNA"/>
</dbReference>
<dbReference type="AlphaFoldDB" id="A0AAV1ZN93"/>
<gene>
    <name evidence="1" type="ORF">LARSCL_LOCUS6810</name>
</gene>
<dbReference type="InterPro" id="IPR029063">
    <property type="entry name" value="SAM-dependent_MTases_sf"/>
</dbReference>
<comment type="caution">
    <text evidence="1">The sequence shown here is derived from an EMBL/GenBank/DDBJ whole genome shotgun (WGS) entry which is preliminary data.</text>
</comment>
<evidence type="ECO:0000313" key="1">
    <source>
        <dbReference type="EMBL" id="CAL1273288.1"/>
    </source>
</evidence>
<dbReference type="SUPFAM" id="SSF53335">
    <property type="entry name" value="S-adenosyl-L-methionine-dependent methyltransferases"/>
    <property type="match status" value="1"/>
</dbReference>
<accession>A0AAV1ZN93</accession>
<dbReference type="Gene3D" id="3.40.50.150">
    <property type="entry name" value="Vaccinia Virus protein VP39"/>
    <property type="match status" value="1"/>
</dbReference>
<dbReference type="Proteomes" id="UP001497382">
    <property type="component" value="Unassembled WGS sequence"/>
</dbReference>
<organism evidence="1 2">
    <name type="scientific">Larinioides sclopetarius</name>
    <dbReference type="NCBI Taxonomy" id="280406"/>
    <lineage>
        <taxon>Eukaryota</taxon>
        <taxon>Metazoa</taxon>
        <taxon>Ecdysozoa</taxon>
        <taxon>Arthropoda</taxon>
        <taxon>Chelicerata</taxon>
        <taxon>Arachnida</taxon>
        <taxon>Araneae</taxon>
        <taxon>Araneomorphae</taxon>
        <taxon>Entelegynae</taxon>
        <taxon>Araneoidea</taxon>
        <taxon>Araneidae</taxon>
        <taxon>Larinioides</taxon>
    </lineage>
</organism>